<feature type="transmembrane region" description="Helical" evidence="1">
    <location>
        <begin position="100"/>
        <end position="123"/>
    </location>
</feature>
<dbReference type="AlphaFoldDB" id="A0A9Q1QN97"/>
<organism evidence="2 3">
    <name type="scientific">Carnegiea gigantea</name>
    <dbReference type="NCBI Taxonomy" id="171969"/>
    <lineage>
        <taxon>Eukaryota</taxon>
        <taxon>Viridiplantae</taxon>
        <taxon>Streptophyta</taxon>
        <taxon>Embryophyta</taxon>
        <taxon>Tracheophyta</taxon>
        <taxon>Spermatophyta</taxon>
        <taxon>Magnoliopsida</taxon>
        <taxon>eudicotyledons</taxon>
        <taxon>Gunneridae</taxon>
        <taxon>Pentapetalae</taxon>
        <taxon>Caryophyllales</taxon>
        <taxon>Cactineae</taxon>
        <taxon>Cactaceae</taxon>
        <taxon>Cactoideae</taxon>
        <taxon>Echinocereeae</taxon>
        <taxon>Carnegiea</taxon>
    </lineage>
</organism>
<keyword evidence="1" id="KW-0472">Membrane</keyword>
<dbReference type="PANTHER" id="PTHR34116:SF2">
    <property type="entry name" value="THH1_TOM1_TOM3 DOMAIN-CONTAINING PROTEIN"/>
    <property type="match status" value="1"/>
</dbReference>
<name>A0A9Q1QN97_9CARY</name>
<feature type="transmembrane region" description="Helical" evidence="1">
    <location>
        <begin position="12"/>
        <end position="35"/>
    </location>
</feature>
<gene>
    <name evidence="2" type="ORF">Cgig2_015114</name>
</gene>
<dbReference type="PIRSF" id="PIRSF031277">
    <property type="entry name" value="UCP031277"/>
    <property type="match status" value="1"/>
</dbReference>
<keyword evidence="1" id="KW-1133">Transmembrane helix</keyword>
<dbReference type="Proteomes" id="UP001153076">
    <property type="component" value="Unassembled WGS sequence"/>
</dbReference>
<evidence type="ECO:0000313" key="2">
    <source>
        <dbReference type="EMBL" id="KAJ8447751.1"/>
    </source>
</evidence>
<feature type="transmembrane region" description="Helical" evidence="1">
    <location>
        <begin position="143"/>
        <end position="163"/>
    </location>
</feature>
<keyword evidence="3" id="KW-1185">Reference proteome</keyword>
<feature type="transmembrane region" description="Helical" evidence="1">
    <location>
        <begin position="55"/>
        <end position="79"/>
    </location>
</feature>
<evidence type="ECO:0008006" key="4">
    <source>
        <dbReference type="Google" id="ProtNLM"/>
    </source>
</evidence>
<dbReference type="InterPro" id="IPR016971">
    <property type="entry name" value="UCP031277"/>
</dbReference>
<feature type="transmembrane region" description="Helical" evidence="1">
    <location>
        <begin position="209"/>
        <end position="227"/>
    </location>
</feature>
<feature type="transmembrane region" description="Helical" evidence="1">
    <location>
        <begin position="268"/>
        <end position="295"/>
    </location>
</feature>
<evidence type="ECO:0000313" key="3">
    <source>
        <dbReference type="Proteomes" id="UP001153076"/>
    </source>
</evidence>
<protein>
    <recommendedName>
        <fullName evidence="4">Transmembrane protein</fullName>
    </recommendedName>
</protein>
<feature type="transmembrane region" description="Helical" evidence="1">
    <location>
        <begin position="239"/>
        <end position="262"/>
    </location>
</feature>
<evidence type="ECO:0000256" key="1">
    <source>
        <dbReference type="SAM" id="Phobius"/>
    </source>
</evidence>
<dbReference type="OrthoDB" id="1869454at2759"/>
<dbReference type="EMBL" id="JAKOGI010000035">
    <property type="protein sequence ID" value="KAJ8447751.1"/>
    <property type="molecule type" value="Genomic_DNA"/>
</dbReference>
<reference evidence="2" key="1">
    <citation type="submission" date="2022-04" db="EMBL/GenBank/DDBJ databases">
        <title>Carnegiea gigantea Genome sequencing and assembly v2.</title>
        <authorList>
            <person name="Copetti D."/>
            <person name="Sanderson M.J."/>
            <person name="Burquez A."/>
            <person name="Wojciechowski M.F."/>
        </authorList>
    </citation>
    <scope>NUCLEOTIDE SEQUENCE</scope>
    <source>
        <strain evidence="2">SGP5-SGP5p</strain>
        <tissue evidence="2">Aerial part</tissue>
    </source>
</reference>
<proteinExistence type="predicted"/>
<dbReference type="PANTHER" id="PTHR34116">
    <property type="entry name" value="PLASMINOGEN ACTIVATOR INHIBITOR"/>
    <property type="match status" value="1"/>
</dbReference>
<comment type="caution">
    <text evidence="2">The sequence shown here is derived from an EMBL/GenBank/DDBJ whole genome shotgun (WGS) entry which is preliminary data.</text>
</comment>
<accession>A0A9Q1QN97</accession>
<keyword evidence="1" id="KW-0812">Transmembrane</keyword>
<sequence length="400" mass="44689">MPPTNLAVDALGVVTICLVVLLVLFGLFCVIYTLYFGIRIQRSGFLQLGYFNGPWIVRITFIAFGICWGAGEVVRLSFFREEGRVFHSLDRKWQENMCKLYILSNLGFTEPCLFLTMSFLLHASLKWRGSGLLNHNWNIKTTAYILLYCFPVFVLDLLFVMVAPKLKHGKVNVLRRLPEKFTSTYSPLVVAGRPFIACTYPVLCTMLHGLFSGVLTTYLLLLGRQMVVSVINKKLQRRVYILIFLVSSFLPLRVLLLGFSAFAWKEHLLFEILAFFGFCVLLSCVVVGVWLLVYLPVSDSLALNRGLGFRSVEAEGRRSSTSTRDYAESLSLIAANQSHLEASTPPSHGSVSFWGLVKNEASSTGGVDKEEMTTFSRVSGCCQIFSPGPPAALRMILPSS</sequence>